<dbReference type="Pfam" id="PF18098">
    <property type="entry name" value="RPN5_C"/>
    <property type="match status" value="1"/>
</dbReference>
<accession>A0A0K0FZ45</accession>
<dbReference type="PROSITE" id="PS50250">
    <property type="entry name" value="PCI"/>
    <property type="match status" value="1"/>
</dbReference>
<protein>
    <submittedName>
        <fullName evidence="5">26S proteasome non-ATPase regulatory subunit 12 (inferred by orthology to a human protein)</fullName>
    </submittedName>
</protein>
<dbReference type="Pfam" id="PF01399">
    <property type="entry name" value="PCI"/>
    <property type="match status" value="1"/>
</dbReference>
<dbReference type="SUPFAM" id="SSF46785">
    <property type="entry name" value="Winged helix' DNA-binding domain"/>
    <property type="match status" value="1"/>
</dbReference>
<dbReference type="InterPro" id="IPR054559">
    <property type="entry name" value="PSMD12-CSN4-like_N"/>
</dbReference>
<dbReference type="WBParaSite" id="SVE_1772200.1">
    <property type="protein sequence ID" value="SVE_1772200.1"/>
    <property type="gene ID" value="SVE_1772200"/>
</dbReference>
<feature type="domain" description="PCI" evidence="3">
    <location>
        <begin position="361"/>
        <end position="547"/>
    </location>
</feature>
<evidence type="ECO:0000256" key="1">
    <source>
        <dbReference type="ARBA" id="ARBA00006397"/>
    </source>
</evidence>
<dbReference type="Gene3D" id="1.10.10.10">
    <property type="entry name" value="Winged helix-like DNA-binding domain superfamily/Winged helix DNA-binding domain"/>
    <property type="match status" value="1"/>
</dbReference>
<organism evidence="4 5">
    <name type="scientific">Strongyloides venezuelensis</name>
    <name type="common">Threadworm</name>
    <dbReference type="NCBI Taxonomy" id="75913"/>
    <lineage>
        <taxon>Eukaryota</taxon>
        <taxon>Metazoa</taxon>
        <taxon>Ecdysozoa</taxon>
        <taxon>Nematoda</taxon>
        <taxon>Chromadorea</taxon>
        <taxon>Rhabditida</taxon>
        <taxon>Tylenchina</taxon>
        <taxon>Panagrolaimomorpha</taxon>
        <taxon>Strongyloidoidea</taxon>
        <taxon>Strongyloididae</taxon>
        <taxon>Strongyloides</taxon>
    </lineage>
</organism>
<dbReference type="InterPro" id="IPR036390">
    <property type="entry name" value="WH_DNA-bd_sf"/>
</dbReference>
<dbReference type="FunFam" id="1.10.10.10:FF:000070">
    <property type="entry name" value="26S proteasome non-ATPase regulatory subunit 12"/>
    <property type="match status" value="1"/>
</dbReference>
<proteinExistence type="inferred from homology"/>
<dbReference type="PANTHER" id="PTHR10855">
    <property type="entry name" value="26S PROTEASOME NON-ATPASE REGULATORY SUBUNIT 12/COP9 SIGNALOSOME COMPLEX SUBUNIT 4"/>
    <property type="match status" value="1"/>
</dbReference>
<dbReference type="InterPro" id="IPR040134">
    <property type="entry name" value="PSMD12/CSN4"/>
</dbReference>
<reference evidence="5" key="2">
    <citation type="submission" date="2015-08" db="UniProtKB">
        <authorList>
            <consortium name="WormBaseParasite"/>
        </authorList>
    </citation>
    <scope>IDENTIFICATION</scope>
</reference>
<dbReference type="GO" id="GO:0008541">
    <property type="term" value="C:proteasome regulatory particle, lid subcomplex"/>
    <property type="evidence" value="ECO:0007669"/>
    <property type="project" value="TreeGrafter"/>
</dbReference>
<dbReference type="GO" id="GO:0005634">
    <property type="term" value="C:nucleus"/>
    <property type="evidence" value="ECO:0007669"/>
    <property type="project" value="UniProtKB-ARBA"/>
</dbReference>
<dbReference type="AlphaFoldDB" id="A0A0K0FZ45"/>
<keyword evidence="4" id="KW-1185">Reference proteome</keyword>
<dbReference type="InterPro" id="IPR036388">
    <property type="entry name" value="WH-like_DNA-bd_sf"/>
</dbReference>
<dbReference type="InterPro" id="IPR040896">
    <property type="entry name" value="RPN5_C"/>
</dbReference>
<dbReference type="PANTHER" id="PTHR10855:SF1">
    <property type="entry name" value="26S PROTEASOME NON-ATPASE REGULATORY SUBUNIT 12"/>
    <property type="match status" value="1"/>
</dbReference>
<dbReference type="SMART" id="SM00088">
    <property type="entry name" value="PINT"/>
    <property type="match status" value="1"/>
</dbReference>
<dbReference type="Proteomes" id="UP000035680">
    <property type="component" value="Unassembled WGS sequence"/>
</dbReference>
<name>A0A0K0FZ45_STRVS</name>
<sequence>MTLATKICVVNNDDNCKKCLLLELNTNFHTSKYHTYYLFLCLQNHTLVISIMNTNQVGRMRRARSRDRSPTILAELLRKSQLLNDNKKDERIIEELPTAQISSTAKKAAARANDPEITAEELEKMAADVGDGRLLKMDKDYTNEVESLIATCEKQLASGVDLVTVLDNTSRLEKLTRLGMDMKSNKNILMYITKVCVERKAWSTLADQVTVLSKKRSIIKFAVSKMISACCEQIDNIENEKERDQFIESLRNVTAGKIYVEIERARLSRRVAMKMEREGKINEAWDIMMELQVETFGSMPMDEKVNYLLEQIRLSIVRGEWIRALVISRKINRRYFDKDPTEIVQNLKLVFYNYMIQISLHDEEYIEVCRHYLAIFDTPIVQSDSVEYEHALKCATLYVLLSQHSNEQWDLLHRISNYKKFKDIPVFVQLVKLFTKEEIIDYNNTILPHFKDVLVNGAPDCVSTNVFQKVNGEEKRWNEFKTRVGEHNLRMVSKYYSKITFDRLAVLMDCSVEEMETFLCDLIVNGIIPHAKIDRPRRIINLEEPKNHLNVLDAWASDVNKLTGLLNNISHLILKEEMIHKL</sequence>
<dbReference type="GO" id="GO:0005737">
    <property type="term" value="C:cytoplasm"/>
    <property type="evidence" value="ECO:0007669"/>
    <property type="project" value="TreeGrafter"/>
</dbReference>
<comment type="similarity">
    <text evidence="1">Belongs to the proteasome subunit p55 family.</text>
</comment>
<evidence type="ECO:0000313" key="5">
    <source>
        <dbReference type="WBParaSite" id="SVE_1772200.1"/>
    </source>
</evidence>
<dbReference type="Pfam" id="PF22241">
    <property type="entry name" value="PSMD12-CSN4_N"/>
    <property type="match status" value="1"/>
</dbReference>
<evidence type="ECO:0000259" key="3">
    <source>
        <dbReference type="PROSITE" id="PS50250"/>
    </source>
</evidence>
<keyword evidence="2" id="KW-0647">Proteasome</keyword>
<dbReference type="STRING" id="75913.A0A0K0FZ45"/>
<reference evidence="4" key="1">
    <citation type="submission" date="2014-07" db="EMBL/GenBank/DDBJ databases">
        <authorList>
            <person name="Martin A.A"/>
            <person name="De Silva N."/>
        </authorList>
    </citation>
    <scope>NUCLEOTIDE SEQUENCE</scope>
</reference>
<dbReference type="InterPro" id="IPR000717">
    <property type="entry name" value="PCI_dom"/>
</dbReference>
<evidence type="ECO:0000256" key="2">
    <source>
        <dbReference type="ARBA" id="ARBA00022942"/>
    </source>
</evidence>
<evidence type="ECO:0000313" key="4">
    <source>
        <dbReference type="Proteomes" id="UP000035680"/>
    </source>
</evidence>